<dbReference type="InterPro" id="IPR013762">
    <property type="entry name" value="Integrase-like_cat_sf"/>
</dbReference>
<gene>
    <name evidence="3" type="ORF">BI350_11030</name>
</gene>
<accession>A0A1D8JH26</accession>
<proteinExistence type="predicted"/>
<dbReference type="CDD" id="cd00397">
    <property type="entry name" value="DNA_BRE_C"/>
    <property type="match status" value="1"/>
</dbReference>
<reference evidence="3 4" key="1">
    <citation type="submission" date="2016-09" db="EMBL/GenBank/DDBJ databases">
        <title>Complete genome sequence of the Lysinibacillus sphaericus LMG 22257, a specie of Bacillus with ureolytic activity that can effectively biodeposit calcium carbonate.</title>
        <authorList>
            <person name="Yan W."/>
        </authorList>
    </citation>
    <scope>NUCLEOTIDE SEQUENCE [LARGE SCALE GENOMIC DNA]</scope>
    <source>
        <strain evidence="3 4">LMG 22257</strain>
    </source>
</reference>
<dbReference type="PANTHER" id="PTHR30349:SF81">
    <property type="entry name" value="TYROSINE RECOMBINASE XERC"/>
    <property type="match status" value="1"/>
</dbReference>
<evidence type="ECO:0000313" key="3">
    <source>
        <dbReference type="EMBL" id="AOV08017.1"/>
    </source>
</evidence>
<dbReference type="PANTHER" id="PTHR30349">
    <property type="entry name" value="PHAGE INTEGRASE-RELATED"/>
    <property type="match status" value="1"/>
</dbReference>
<evidence type="ECO:0000313" key="4">
    <source>
        <dbReference type="Proteomes" id="UP000185746"/>
    </source>
</evidence>
<dbReference type="SUPFAM" id="SSF56349">
    <property type="entry name" value="DNA breaking-rejoining enzymes"/>
    <property type="match status" value="1"/>
</dbReference>
<dbReference type="GO" id="GO:0003677">
    <property type="term" value="F:DNA binding"/>
    <property type="evidence" value="ECO:0007669"/>
    <property type="project" value="InterPro"/>
</dbReference>
<evidence type="ECO:0000256" key="1">
    <source>
        <dbReference type="ARBA" id="ARBA00023172"/>
    </source>
</evidence>
<organism evidence="3 4">
    <name type="scientific">Sporosarcina ureilytica</name>
    <dbReference type="NCBI Taxonomy" id="298596"/>
    <lineage>
        <taxon>Bacteria</taxon>
        <taxon>Bacillati</taxon>
        <taxon>Bacillota</taxon>
        <taxon>Bacilli</taxon>
        <taxon>Bacillales</taxon>
        <taxon>Caryophanaceae</taxon>
        <taxon>Sporosarcina</taxon>
    </lineage>
</organism>
<dbReference type="RefSeq" id="WP_075528164.1">
    <property type="nucleotide sequence ID" value="NZ_CP017560.1"/>
</dbReference>
<dbReference type="AlphaFoldDB" id="A0A1D8JH26"/>
<dbReference type="Gene3D" id="1.10.443.10">
    <property type="entry name" value="Intergrase catalytic core"/>
    <property type="match status" value="1"/>
</dbReference>
<dbReference type="Pfam" id="PF00589">
    <property type="entry name" value="Phage_integrase"/>
    <property type="match status" value="1"/>
</dbReference>
<keyword evidence="4" id="KW-1185">Reference proteome</keyword>
<sequence length="289" mass="33643">MGELLQLKKLQHTQQRADLLEQVQTIPERYAGDIRLFGVYCTETQQNEDVEALLNYLAYSIQTQKVKKSTFERRYAAVKKYLEVALELDITPKQQETLSQLRAVFQLEAYKEQTRREGQPPAIKHEVMEMVHAMEPREKAICLVNLITANRPTEMVRMQIRDFNLAGRSVAVYLKKQKEWHQKRLTQETVKAVRDYIETYKLQPDDYFVGRVSRWGHYESAQITEGGYYKLIQRLLGFVPYKLRKTQVSAMHEAGADVHTIAQQTGHQSITTLTDHYLAVSNTTVDKYL</sequence>
<dbReference type="KEGG" id="surl:BI350_11030"/>
<feature type="domain" description="Tyr recombinase" evidence="2">
    <location>
        <begin position="114"/>
        <end position="289"/>
    </location>
</feature>
<dbReference type="InterPro" id="IPR002104">
    <property type="entry name" value="Integrase_catalytic"/>
</dbReference>
<dbReference type="InterPro" id="IPR011010">
    <property type="entry name" value="DNA_brk_join_enz"/>
</dbReference>
<dbReference type="InterPro" id="IPR050090">
    <property type="entry name" value="Tyrosine_recombinase_XerCD"/>
</dbReference>
<dbReference type="Proteomes" id="UP000185746">
    <property type="component" value="Chromosome"/>
</dbReference>
<name>A0A1D8JH26_9BACL</name>
<dbReference type="EMBL" id="CP017560">
    <property type="protein sequence ID" value="AOV08017.1"/>
    <property type="molecule type" value="Genomic_DNA"/>
</dbReference>
<keyword evidence="1" id="KW-0233">DNA recombination</keyword>
<dbReference type="GO" id="GO:0015074">
    <property type="term" value="P:DNA integration"/>
    <property type="evidence" value="ECO:0007669"/>
    <property type="project" value="InterPro"/>
</dbReference>
<protein>
    <recommendedName>
        <fullName evidence="2">Tyr recombinase domain-containing protein</fullName>
    </recommendedName>
</protein>
<dbReference type="GO" id="GO:0006310">
    <property type="term" value="P:DNA recombination"/>
    <property type="evidence" value="ECO:0007669"/>
    <property type="project" value="UniProtKB-KW"/>
</dbReference>
<dbReference type="PROSITE" id="PS51898">
    <property type="entry name" value="TYR_RECOMBINASE"/>
    <property type="match status" value="1"/>
</dbReference>
<evidence type="ECO:0000259" key="2">
    <source>
        <dbReference type="PROSITE" id="PS51898"/>
    </source>
</evidence>